<keyword evidence="4" id="KW-1185">Reference proteome</keyword>
<organism evidence="2">
    <name type="scientific">Acidithiobacillus ferrivorans</name>
    <dbReference type="NCBI Taxonomy" id="160808"/>
    <lineage>
        <taxon>Bacteria</taxon>
        <taxon>Pseudomonadati</taxon>
        <taxon>Pseudomonadota</taxon>
        <taxon>Acidithiobacillia</taxon>
        <taxon>Acidithiobacillales</taxon>
        <taxon>Acidithiobacillaceae</taxon>
        <taxon>Acidithiobacillus</taxon>
    </lineage>
</organism>
<dbReference type="EMBL" id="LT841305">
    <property type="protein sequence ID" value="SMH64543.1"/>
    <property type="molecule type" value="Genomic_DNA"/>
</dbReference>
<evidence type="ECO:0000313" key="4">
    <source>
        <dbReference type="Proteomes" id="UP000193925"/>
    </source>
</evidence>
<name>A0A060UVF7_9PROT</name>
<dbReference type="EMBL" id="CCCS020000035">
    <property type="protein sequence ID" value="CDQ10514.1"/>
    <property type="molecule type" value="Genomic_DNA"/>
</dbReference>
<accession>A0A060UVF7</accession>
<reference evidence="2" key="1">
    <citation type="submission" date="2014-03" db="EMBL/GenBank/DDBJ databases">
        <authorList>
            <person name="Genoscope - CEA"/>
        </authorList>
    </citation>
    <scope>NUCLEOTIDE SEQUENCE [LARGE SCALE GENOMIC DNA]</scope>
    <source>
        <strain evidence="2">CF27</strain>
    </source>
</reference>
<evidence type="ECO:0000313" key="3">
    <source>
        <dbReference type="EMBL" id="SMH64543.1"/>
    </source>
</evidence>
<sequence>MVNYSPVNPILTGLEHRAKIIRHIVFLSILWSVTVLVAGFADLASKIVISSIALVVLWIPLMVAAIVVRKSFQSPLNTHDILAWIAFYPYTPIPINYSEVLHSLETMG</sequence>
<feature type="transmembrane region" description="Helical" evidence="1">
    <location>
        <begin position="20"/>
        <end position="41"/>
    </location>
</feature>
<reference evidence="3 4" key="3">
    <citation type="submission" date="2017-03" db="EMBL/GenBank/DDBJ databases">
        <authorList>
            <person name="Regsiter A."/>
            <person name="William W."/>
        </authorList>
    </citation>
    <scope>NUCLEOTIDE SEQUENCE [LARGE SCALE GENOMIC DNA]</scope>
    <source>
        <strain evidence="3">PRJEB5721</strain>
    </source>
</reference>
<reference evidence="2" key="2">
    <citation type="submission" date="2014-07" db="EMBL/GenBank/DDBJ databases">
        <title>Initial genome analysis of the psychrotolerant acidophile Acidithiobacillus ferrivorans CF27: insights into iron and sulfur oxidation pathways and into biofilm formation.</title>
        <authorList>
            <person name="Talla E."/>
            <person name="Hedrich S."/>
            <person name="Mangenot S."/>
            <person name="Ji B."/>
            <person name="Johnson D.B."/>
            <person name="Barbe V."/>
            <person name="Bonnefoy V."/>
        </authorList>
    </citation>
    <scope>NUCLEOTIDE SEQUENCE [LARGE SCALE GENOMIC DNA]</scope>
    <source>
        <strain evidence="2">CF27</strain>
    </source>
</reference>
<keyword evidence="1" id="KW-0812">Transmembrane</keyword>
<keyword evidence="1" id="KW-1133">Transmembrane helix</keyword>
<evidence type="ECO:0000256" key="1">
    <source>
        <dbReference type="SAM" id="Phobius"/>
    </source>
</evidence>
<evidence type="ECO:0000313" key="2">
    <source>
        <dbReference type="EMBL" id="CDQ10514.1"/>
    </source>
</evidence>
<dbReference type="RefSeq" id="WP_035193031.1">
    <property type="nucleotide sequence ID" value="NZ_CCCS020000035.1"/>
</dbReference>
<feature type="transmembrane region" description="Helical" evidence="1">
    <location>
        <begin position="47"/>
        <end position="68"/>
    </location>
</feature>
<dbReference type="AlphaFoldDB" id="A0A060UVF7"/>
<protein>
    <submittedName>
        <fullName evidence="2">Uncharacterized protein</fullName>
    </submittedName>
</protein>
<gene>
    <name evidence="3" type="ORF">AFERRI_10576</name>
    <name evidence="2" type="ORF">AFERRI_400295</name>
</gene>
<keyword evidence="1" id="KW-0472">Membrane</keyword>
<proteinExistence type="predicted"/>
<dbReference type="Proteomes" id="UP000193925">
    <property type="component" value="Chromosome AFERRI"/>
</dbReference>